<feature type="transmembrane region" description="Helical" evidence="2">
    <location>
        <begin position="48"/>
        <end position="68"/>
    </location>
</feature>
<organism evidence="3 4">
    <name type="scientific">Vibrio echinoideorum</name>
    <dbReference type="NCBI Taxonomy" id="2100116"/>
    <lineage>
        <taxon>Bacteria</taxon>
        <taxon>Pseudomonadati</taxon>
        <taxon>Pseudomonadota</taxon>
        <taxon>Gammaproteobacteria</taxon>
        <taxon>Vibrionales</taxon>
        <taxon>Vibrionaceae</taxon>
        <taxon>Vibrio</taxon>
    </lineage>
</organism>
<evidence type="ECO:0000313" key="4">
    <source>
        <dbReference type="Proteomes" id="UP001377160"/>
    </source>
</evidence>
<keyword evidence="2" id="KW-0812">Transmembrane</keyword>
<feature type="region of interest" description="Disordered" evidence="1">
    <location>
        <begin position="114"/>
        <end position="142"/>
    </location>
</feature>
<protein>
    <submittedName>
        <fullName evidence="3">Uncharacterized protein</fullName>
    </submittedName>
</protein>
<feature type="transmembrane region" description="Helical" evidence="2">
    <location>
        <begin position="14"/>
        <end position="32"/>
    </location>
</feature>
<comment type="caution">
    <text evidence="3">The sequence shown here is derived from an EMBL/GenBank/DDBJ whole genome shotgun (WGS) entry which is preliminary data.</text>
</comment>
<dbReference type="EMBL" id="JBANDX010000002">
    <property type="protein sequence ID" value="MEL0607237.1"/>
    <property type="molecule type" value="Genomic_DNA"/>
</dbReference>
<keyword evidence="2" id="KW-0472">Membrane</keyword>
<name>A0ABU9FM04_9VIBR</name>
<dbReference type="Proteomes" id="UP001377160">
    <property type="component" value="Unassembled WGS sequence"/>
</dbReference>
<evidence type="ECO:0000256" key="1">
    <source>
        <dbReference type="SAM" id="MobiDB-lite"/>
    </source>
</evidence>
<reference evidence="3 4" key="1">
    <citation type="submission" date="2024-02" db="EMBL/GenBank/DDBJ databases">
        <title>Bacteria isolated from the canopy kelp, Nereocystis luetkeana.</title>
        <authorList>
            <person name="Pfister C.A."/>
            <person name="Younker I.T."/>
            <person name="Light S.H."/>
        </authorList>
    </citation>
    <scope>NUCLEOTIDE SEQUENCE [LARGE SCALE GENOMIC DNA]</scope>
    <source>
        <strain evidence="3 4">TI.1.15</strain>
    </source>
</reference>
<evidence type="ECO:0000256" key="2">
    <source>
        <dbReference type="SAM" id="Phobius"/>
    </source>
</evidence>
<proteinExistence type="predicted"/>
<feature type="compositionally biased region" description="Basic and acidic residues" evidence="1">
    <location>
        <begin position="127"/>
        <end position="142"/>
    </location>
</feature>
<dbReference type="RefSeq" id="WP_341634235.1">
    <property type="nucleotide sequence ID" value="NZ_JBANDX010000002.1"/>
</dbReference>
<keyword evidence="2" id="KW-1133">Transmembrane helix</keyword>
<keyword evidence="4" id="KW-1185">Reference proteome</keyword>
<sequence>MDIFGVKVEAIIRLIREVVITIFIAAIIYKVINMDLTFDFTKLSATDLVALILAVFSVGLSAAFYFAATNSSSKFYDNMHKFTKDTSVILGQLTERLNSVDKGQAEVKTRFDKLYGNGNLPDTESESDNKEKEREKEKKVTQSREDLKGVIEALLDKHKIDDKERIVFKKKLEQKELQLSDSLAQLSEFKSEQKEVILRRVENYTRRRFQKEIESGNYSFKLIIDTLLKAPVNPSKANYKEDLINLGFLDDVKSPTYSNLTDSGFTFFSDIYQIFQQEDN</sequence>
<accession>A0ABU9FM04</accession>
<gene>
    <name evidence="3" type="ORF">V8Z71_02875</name>
</gene>
<evidence type="ECO:0000313" key="3">
    <source>
        <dbReference type="EMBL" id="MEL0607237.1"/>
    </source>
</evidence>